<sequence length="454" mass="48925">MGKQSDDRPAYLSSDDAKYSLGVHRGPLASAGYDDTSKLEQVESAGGVSLATTHRTRKQKLARHWKRFWCCYLIGNVIFLAIFLPVFFLVIIPAISQLVVNKSSLVLVNAAVMQPRPDSIQLTLESALDLKIALDVRIEPITLNLFNRDTGPEQPWANITIDGKTIKGNTTLGVSDQYTPLTNETIWTNYVHDVVFNKESALSLKGSTNSYLGVLKSHVTMDKDVLSPTLNSFDGFTISDSTLLFPARDDGTNLIGNATLPNPSVLTIEIGTIILDIYSGSLLVGNATLTDFTLKPGNHSAPLTGVLDLAKIIKNLGAVLKSQATALKSGNLALDTVTRSVVWNGTEVPYYTKVMSELTLTANVGVVSTLKNTLHNLLHGDGSSGGNLSSIISSLNLTSAVDSVKENLSSTNSSSSELSSALKRNVHLMGAFKDEHPVKREAMIHSLAELYVNA</sequence>
<dbReference type="InterPro" id="IPR022185">
    <property type="entry name" value="DUF3712"/>
</dbReference>
<gene>
    <name evidence="2" type="ORF">N7482_009984</name>
</gene>
<evidence type="ECO:0000256" key="1">
    <source>
        <dbReference type="SAM" id="Phobius"/>
    </source>
</evidence>
<reference evidence="2" key="1">
    <citation type="submission" date="2022-11" db="EMBL/GenBank/DDBJ databases">
        <authorList>
            <person name="Petersen C."/>
        </authorList>
    </citation>
    <scope>NUCLEOTIDE SEQUENCE</scope>
    <source>
        <strain evidence="2">IBT 26290</strain>
    </source>
</reference>
<keyword evidence="3" id="KW-1185">Reference proteome</keyword>
<evidence type="ECO:0000313" key="2">
    <source>
        <dbReference type="EMBL" id="KAJ5153506.1"/>
    </source>
</evidence>
<dbReference type="RefSeq" id="XP_056539814.1">
    <property type="nucleotide sequence ID" value="XM_056692108.1"/>
</dbReference>
<dbReference type="InterPro" id="IPR046368">
    <property type="entry name" value="Tag1"/>
</dbReference>
<comment type="caution">
    <text evidence="2">The sequence shown here is derived from an EMBL/GenBank/DDBJ whole genome shotgun (WGS) entry which is preliminary data.</text>
</comment>
<dbReference type="Pfam" id="PF12505">
    <property type="entry name" value="DUF3712"/>
    <property type="match status" value="1"/>
</dbReference>
<keyword evidence="1" id="KW-0812">Transmembrane</keyword>
<dbReference type="OrthoDB" id="10039566at2759"/>
<keyword evidence="1" id="KW-0472">Membrane</keyword>
<dbReference type="EMBL" id="JAPQKN010000007">
    <property type="protein sequence ID" value="KAJ5153506.1"/>
    <property type="molecule type" value="Genomic_DNA"/>
</dbReference>
<dbReference type="PANTHER" id="PTHR35895:SF2">
    <property type="match status" value="1"/>
</dbReference>
<dbReference type="GeneID" id="81431284"/>
<organism evidence="2 3">
    <name type="scientific">Penicillium canariense</name>
    <dbReference type="NCBI Taxonomy" id="189055"/>
    <lineage>
        <taxon>Eukaryota</taxon>
        <taxon>Fungi</taxon>
        <taxon>Dikarya</taxon>
        <taxon>Ascomycota</taxon>
        <taxon>Pezizomycotina</taxon>
        <taxon>Eurotiomycetes</taxon>
        <taxon>Eurotiomycetidae</taxon>
        <taxon>Eurotiales</taxon>
        <taxon>Aspergillaceae</taxon>
        <taxon>Penicillium</taxon>
    </lineage>
</organism>
<dbReference type="AlphaFoldDB" id="A0A9W9HPR8"/>
<keyword evidence="1" id="KW-1133">Transmembrane helix</keyword>
<feature type="transmembrane region" description="Helical" evidence="1">
    <location>
        <begin position="68"/>
        <end position="95"/>
    </location>
</feature>
<dbReference type="GO" id="GO:0000329">
    <property type="term" value="C:fungal-type vacuole membrane"/>
    <property type="evidence" value="ECO:0007669"/>
    <property type="project" value="InterPro"/>
</dbReference>
<name>A0A9W9HPR8_9EURO</name>
<dbReference type="Proteomes" id="UP001149163">
    <property type="component" value="Unassembled WGS sequence"/>
</dbReference>
<dbReference type="PANTHER" id="PTHR35895">
    <property type="entry name" value="CHROMOSOME 16, WHOLE GENOME SHOTGUN SEQUENCE"/>
    <property type="match status" value="1"/>
</dbReference>
<accession>A0A9W9HPR8</accession>
<protein>
    <submittedName>
        <fullName evidence="2">Uncharacterized protein</fullName>
    </submittedName>
</protein>
<evidence type="ECO:0000313" key="3">
    <source>
        <dbReference type="Proteomes" id="UP001149163"/>
    </source>
</evidence>
<reference evidence="2" key="2">
    <citation type="journal article" date="2023" name="IMA Fungus">
        <title>Comparative genomic study of the Penicillium genus elucidates a diverse pangenome and 15 lateral gene transfer events.</title>
        <authorList>
            <person name="Petersen C."/>
            <person name="Sorensen T."/>
            <person name="Nielsen M.R."/>
            <person name="Sondergaard T.E."/>
            <person name="Sorensen J.L."/>
            <person name="Fitzpatrick D.A."/>
            <person name="Frisvad J.C."/>
            <person name="Nielsen K.L."/>
        </authorList>
    </citation>
    <scope>NUCLEOTIDE SEQUENCE</scope>
    <source>
        <strain evidence="2">IBT 26290</strain>
    </source>
</reference>
<proteinExistence type="predicted"/>